<evidence type="ECO:0000313" key="3">
    <source>
        <dbReference type="Proteomes" id="UP001500635"/>
    </source>
</evidence>
<protein>
    <recommendedName>
        <fullName evidence="4">SdpI/YhfL protein family protein</fullName>
    </recommendedName>
</protein>
<organism evidence="2 3">
    <name type="scientific">Tsukamurella soli</name>
    <dbReference type="NCBI Taxonomy" id="644556"/>
    <lineage>
        <taxon>Bacteria</taxon>
        <taxon>Bacillati</taxon>
        <taxon>Actinomycetota</taxon>
        <taxon>Actinomycetes</taxon>
        <taxon>Mycobacteriales</taxon>
        <taxon>Tsukamurellaceae</taxon>
        <taxon>Tsukamurella</taxon>
    </lineage>
</organism>
<feature type="transmembrane region" description="Helical" evidence="1">
    <location>
        <begin position="51"/>
        <end position="71"/>
    </location>
</feature>
<evidence type="ECO:0008006" key="4">
    <source>
        <dbReference type="Google" id="ProtNLM"/>
    </source>
</evidence>
<evidence type="ECO:0000256" key="1">
    <source>
        <dbReference type="SAM" id="Phobius"/>
    </source>
</evidence>
<comment type="caution">
    <text evidence="2">The sequence shown here is derived from an EMBL/GenBank/DDBJ whole genome shotgun (WGS) entry which is preliminary data.</text>
</comment>
<dbReference type="InterPro" id="IPR025962">
    <property type="entry name" value="SdpI/YhfL"/>
</dbReference>
<gene>
    <name evidence="2" type="ORF">GCM10023147_13500</name>
</gene>
<keyword evidence="3" id="KW-1185">Reference proteome</keyword>
<keyword evidence="1" id="KW-1133">Transmembrane helix</keyword>
<feature type="transmembrane region" description="Helical" evidence="1">
    <location>
        <begin position="77"/>
        <end position="98"/>
    </location>
</feature>
<dbReference type="Pfam" id="PF13630">
    <property type="entry name" value="SdpI"/>
    <property type="match status" value="1"/>
</dbReference>
<reference evidence="3" key="1">
    <citation type="journal article" date="2019" name="Int. J. Syst. Evol. Microbiol.">
        <title>The Global Catalogue of Microorganisms (GCM) 10K type strain sequencing project: providing services to taxonomists for standard genome sequencing and annotation.</title>
        <authorList>
            <consortium name="The Broad Institute Genomics Platform"/>
            <consortium name="The Broad Institute Genome Sequencing Center for Infectious Disease"/>
            <person name="Wu L."/>
            <person name="Ma J."/>
        </authorList>
    </citation>
    <scope>NUCLEOTIDE SEQUENCE [LARGE SCALE GENOMIC DNA]</scope>
    <source>
        <strain evidence="3">JCM 17688</strain>
    </source>
</reference>
<dbReference type="Proteomes" id="UP001500635">
    <property type="component" value="Unassembled WGS sequence"/>
</dbReference>
<feature type="transmembrane region" description="Helical" evidence="1">
    <location>
        <begin position="6"/>
        <end position="25"/>
    </location>
</feature>
<keyword evidence="1" id="KW-0812">Transmembrane</keyword>
<accession>A0ABP8JBE0</accession>
<evidence type="ECO:0000313" key="2">
    <source>
        <dbReference type="EMBL" id="GAA4388192.1"/>
    </source>
</evidence>
<dbReference type="EMBL" id="BAABFR010000014">
    <property type="protein sequence ID" value="GAA4388192.1"/>
    <property type="molecule type" value="Genomic_DNA"/>
</dbReference>
<proteinExistence type="predicted"/>
<sequence length="162" mass="16090">MLVVLLAVAAIAALTVGVVGLAGRLRRNRWVGVRNEQTLSDEVLWRTANRVAGPALIVAGGILAVGAWSTATFGAPWGYAYFGGTLVVGMLLAGFGALQGARAASIQARIQTGQVTAGPAPAPSDPDGDPADACGVSGGCGSCALAGLCTSHAPADDLPPAR</sequence>
<name>A0ABP8JBE0_9ACTN</name>
<keyword evidence="1" id="KW-0472">Membrane</keyword>